<keyword evidence="6 7" id="KW-0998">Cell outer membrane</keyword>
<accession>A0ABW5X2T7</accession>
<dbReference type="InterPro" id="IPR039426">
    <property type="entry name" value="TonB-dep_rcpt-like"/>
</dbReference>
<keyword evidence="10" id="KW-1185">Reference proteome</keyword>
<comment type="subcellular location">
    <subcellularLocation>
        <location evidence="1 7">Cell outer membrane</location>
        <topology evidence="1 7">Multi-pass membrane protein</topology>
    </subcellularLocation>
</comment>
<feature type="domain" description="TonB-dependent receptor plug" evidence="8">
    <location>
        <begin position="131"/>
        <end position="237"/>
    </location>
</feature>
<comment type="similarity">
    <text evidence="7">Belongs to the TonB-dependent receptor family.</text>
</comment>
<keyword evidence="5 7" id="KW-0472">Membrane</keyword>
<evidence type="ECO:0000259" key="8">
    <source>
        <dbReference type="Pfam" id="PF07715"/>
    </source>
</evidence>
<evidence type="ECO:0000256" key="2">
    <source>
        <dbReference type="ARBA" id="ARBA00022448"/>
    </source>
</evidence>
<keyword evidence="2 7" id="KW-0813">Transport</keyword>
<dbReference type="InterPro" id="IPR008969">
    <property type="entry name" value="CarboxyPept-like_regulatory"/>
</dbReference>
<name>A0ABW5X2T7_9FLAO</name>
<evidence type="ECO:0000256" key="7">
    <source>
        <dbReference type="PROSITE-ProRule" id="PRU01360"/>
    </source>
</evidence>
<dbReference type="SUPFAM" id="SSF56935">
    <property type="entry name" value="Porins"/>
    <property type="match status" value="1"/>
</dbReference>
<dbReference type="Pfam" id="PF07715">
    <property type="entry name" value="Plug"/>
    <property type="match status" value="1"/>
</dbReference>
<evidence type="ECO:0000313" key="9">
    <source>
        <dbReference type="EMBL" id="MFD2832463.1"/>
    </source>
</evidence>
<evidence type="ECO:0000256" key="6">
    <source>
        <dbReference type="ARBA" id="ARBA00023237"/>
    </source>
</evidence>
<dbReference type="InterPro" id="IPR037066">
    <property type="entry name" value="Plug_dom_sf"/>
</dbReference>
<keyword evidence="4 7" id="KW-0812">Transmembrane</keyword>
<gene>
    <name evidence="9" type="ORF">ACFSYS_04130</name>
</gene>
<dbReference type="InterPro" id="IPR023997">
    <property type="entry name" value="TonB-dep_OMP_SusC/RagA_CS"/>
</dbReference>
<evidence type="ECO:0000256" key="1">
    <source>
        <dbReference type="ARBA" id="ARBA00004571"/>
    </source>
</evidence>
<dbReference type="InterPro" id="IPR012910">
    <property type="entry name" value="Plug_dom"/>
</dbReference>
<keyword evidence="3 7" id="KW-1134">Transmembrane beta strand</keyword>
<reference evidence="10" key="1">
    <citation type="journal article" date="2019" name="Int. J. Syst. Evol. Microbiol.">
        <title>The Global Catalogue of Microorganisms (GCM) 10K type strain sequencing project: providing services to taxonomists for standard genome sequencing and annotation.</title>
        <authorList>
            <consortium name="The Broad Institute Genomics Platform"/>
            <consortium name="The Broad Institute Genome Sequencing Center for Infectious Disease"/>
            <person name="Wu L."/>
            <person name="Ma J."/>
        </authorList>
    </citation>
    <scope>NUCLEOTIDE SEQUENCE [LARGE SCALE GENOMIC DNA]</scope>
    <source>
        <strain evidence="10">KCTC 52925</strain>
    </source>
</reference>
<proteinExistence type="inferred from homology"/>
<dbReference type="NCBIfam" id="TIGR04057">
    <property type="entry name" value="SusC_RagA_signa"/>
    <property type="match status" value="1"/>
</dbReference>
<dbReference type="Proteomes" id="UP001597438">
    <property type="component" value="Unassembled WGS sequence"/>
</dbReference>
<dbReference type="PROSITE" id="PS52016">
    <property type="entry name" value="TONB_DEPENDENT_REC_3"/>
    <property type="match status" value="1"/>
</dbReference>
<comment type="caution">
    <text evidence="9">The sequence shown here is derived from an EMBL/GenBank/DDBJ whole genome shotgun (WGS) entry which is preliminary data.</text>
</comment>
<evidence type="ECO:0000313" key="10">
    <source>
        <dbReference type="Proteomes" id="UP001597438"/>
    </source>
</evidence>
<dbReference type="Gene3D" id="2.60.40.1120">
    <property type="entry name" value="Carboxypeptidase-like, regulatory domain"/>
    <property type="match status" value="1"/>
</dbReference>
<dbReference type="RefSeq" id="WP_251741970.1">
    <property type="nucleotide sequence ID" value="NZ_JBHUOJ010000008.1"/>
</dbReference>
<dbReference type="EMBL" id="JBHUOJ010000008">
    <property type="protein sequence ID" value="MFD2832463.1"/>
    <property type="molecule type" value="Genomic_DNA"/>
</dbReference>
<dbReference type="Gene3D" id="2.170.130.10">
    <property type="entry name" value="TonB-dependent receptor, plug domain"/>
    <property type="match status" value="1"/>
</dbReference>
<sequence>MIKNSFSSIIGRRIPLSIWIYLFLLIFSAGNQTIFAQTQNNVSGIVTDESGMPLLGVTVMVKNTNNGVVTDFDGNYEILVNSPDAVLVFTYIGFLRQEIEVNERQQINVSLQEDVAALDEVVVVGYGTQRKSDLTGAISSVSADDFEKQPVSRVEEALQGRAAGVQVTKNSGAPGSDIRIRVRGSNSINGNNQPLVVLDGVIGADLRSINTNDIASMEILKDASATAIYGSRGANGVILVTTKRGSGESVINIDMFSSFSAISNEVDILSPTEFGSLFDIPVVDGGTDYQDAYFRTGVTENLQVSARGKGEKIGYFVSGNILDQTGTAINSEYRRYSLRSNLDIDLTDKLSAQVNLYGSNEKTLNLVANGTRTSPDVRAGITSILGWDPTLPIRDSNGNYNLSSVNGNGLINPVAQRQESEAFQTTNSVNANINLSYNITDDLNFTVIGGILYDNILSESYFGIPAGSVLGPPVGGGGSRNATTLQNSNILTWNKNFENHNLKLTGLYEIQSTTIKSLNANGGPYSIPANFYSLDLGTNPSVNASLRPSGIESWMGRGEYNFDRKLYLTATIRSDKSSRFRPGNQVGYFPSGSIAYQFKDLFNGTVERFKLRGGYGETGNQNIPPYTTFSDLATGQDYPLNGTSLSRGFILGNLGNPDLTWETSKQTNIGADATFWNGRLNLSLNKYWKNTTDLLLNVPLPTFTGGGSITRNVGEVFNGGWEASLDVIAMDKERFVWDFNLNYSYNQSEVKSLSDDQNEIFFEPAGGLTNSAGPYVRVAEGQPLGDFYGATFLGTYKTGDPEGTPGEAKYLRNEDGSVALSIIGNGVPKHTWALNNTFSWGDFDLNFLLRGVHDFDVLNVTRGAISQSGGVQSLPTFGENRNRWTPENQTDVPIGGDHFINSTRFVEKGDFIRLSNLAIGYNLKDITYIKSLRVYASAQNLFTITDYQGYDPEASSVSTGEGTASSIDYGAYPNSRTFTIGVKLGF</sequence>
<evidence type="ECO:0000256" key="5">
    <source>
        <dbReference type="ARBA" id="ARBA00023136"/>
    </source>
</evidence>
<evidence type="ECO:0000256" key="4">
    <source>
        <dbReference type="ARBA" id="ARBA00022692"/>
    </source>
</evidence>
<dbReference type="Gene3D" id="2.40.170.20">
    <property type="entry name" value="TonB-dependent receptor, beta-barrel domain"/>
    <property type="match status" value="1"/>
</dbReference>
<evidence type="ECO:0000256" key="3">
    <source>
        <dbReference type="ARBA" id="ARBA00022452"/>
    </source>
</evidence>
<dbReference type="NCBIfam" id="TIGR04056">
    <property type="entry name" value="OMP_RagA_SusC"/>
    <property type="match status" value="1"/>
</dbReference>
<dbReference type="SUPFAM" id="SSF49464">
    <property type="entry name" value="Carboxypeptidase regulatory domain-like"/>
    <property type="match status" value="1"/>
</dbReference>
<dbReference type="InterPro" id="IPR036942">
    <property type="entry name" value="Beta-barrel_TonB_sf"/>
</dbReference>
<organism evidence="9 10">
    <name type="scientific">Christiangramia antarctica</name>
    <dbReference type="NCBI Taxonomy" id="2058158"/>
    <lineage>
        <taxon>Bacteria</taxon>
        <taxon>Pseudomonadati</taxon>
        <taxon>Bacteroidota</taxon>
        <taxon>Flavobacteriia</taxon>
        <taxon>Flavobacteriales</taxon>
        <taxon>Flavobacteriaceae</taxon>
        <taxon>Christiangramia</taxon>
    </lineage>
</organism>
<protein>
    <submittedName>
        <fullName evidence="9">SusC/RagA family TonB-linked outer membrane protein</fullName>
    </submittedName>
</protein>
<dbReference type="InterPro" id="IPR023996">
    <property type="entry name" value="TonB-dep_OMP_SusC/RagA"/>
</dbReference>
<dbReference type="Pfam" id="PF13715">
    <property type="entry name" value="CarbopepD_reg_2"/>
    <property type="match status" value="1"/>
</dbReference>